<gene>
    <name evidence="3" type="ORF">SCF082_LOCUS12303</name>
</gene>
<dbReference type="GO" id="GO:0016740">
    <property type="term" value="F:transferase activity"/>
    <property type="evidence" value="ECO:0007669"/>
    <property type="project" value="UniProtKB-KW"/>
</dbReference>
<dbReference type="InterPro" id="IPR003673">
    <property type="entry name" value="CoA-Trfase_fam_III"/>
</dbReference>
<dbReference type="PANTHER" id="PTHR48228">
    <property type="entry name" value="SUCCINYL-COA--D-CITRAMALATE COA-TRANSFERASE"/>
    <property type="match status" value="1"/>
</dbReference>
<keyword evidence="2" id="KW-0175">Coiled coil</keyword>
<protein>
    <submittedName>
        <fullName evidence="3">Acetyl-coenzyme A transferase nodX (Nodulisporic acid biosynthesis cluster protein X)</fullName>
    </submittedName>
</protein>
<dbReference type="SUPFAM" id="SSF89796">
    <property type="entry name" value="CoA-transferase family III (CaiB/BaiF)"/>
    <property type="match status" value="2"/>
</dbReference>
<dbReference type="Proteomes" id="UP001642464">
    <property type="component" value="Unassembled WGS sequence"/>
</dbReference>
<reference evidence="3 4" key="1">
    <citation type="submission" date="2024-02" db="EMBL/GenBank/DDBJ databases">
        <authorList>
            <person name="Chen Y."/>
            <person name="Shah S."/>
            <person name="Dougan E. K."/>
            <person name="Thang M."/>
            <person name="Chan C."/>
        </authorList>
    </citation>
    <scope>NUCLEOTIDE SEQUENCE [LARGE SCALE GENOMIC DNA]</scope>
</reference>
<dbReference type="EMBL" id="CAXAMM010007478">
    <property type="protein sequence ID" value="CAK9014366.1"/>
    <property type="molecule type" value="Genomic_DNA"/>
</dbReference>
<evidence type="ECO:0000256" key="2">
    <source>
        <dbReference type="SAM" id="Coils"/>
    </source>
</evidence>
<evidence type="ECO:0000313" key="3">
    <source>
        <dbReference type="EMBL" id="CAK9014366.1"/>
    </source>
</evidence>
<comment type="similarity">
    <text evidence="1">Belongs to the CoA-transferase III family.</text>
</comment>
<dbReference type="InterPro" id="IPR023606">
    <property type="entry name" value="CoA-Trfase_III_dom_1_sf"/>
</dbReference>
<keyword evidence="4" id="KW-1185">Reference proteome</keyword>
<organism evidence="3 4">
    <name type="scientific">Durusdinium trenchii</name>
    <dbReference type="NCBI Taxonomy" id="1381693"/>
    <lineage>
        <taxon>Eukaryota</taxon>
        <taxon>Sar</taxon>
        <taxon>Alveolata</taxon>
        <taxon>Dinophyceae</taxon>
        <taxon>Suessiales</taxon>
        <taxon>Symbiodiniaceae</taxon>
        <taxon>Durusdinium</taxon>
    </lineage>
</organism>
<feature type="coiled-coil region" evidence="2">
    <location>
        <begin position="89"/>
        <end position="123"/>
    </location>
</feature>
<comment type="caution">
    <text evidence="3">The sequence shown here is derived from an EMBL/GenBank/DDBJ whole genome shotgun (WGS) entry which is preliminary data.</text>
</comment>
<dbReference type="Pfam" id="PF02515">
    <property type="entry name" value="CoA_transf_3"/>
    <property type="match status" value="1"/>
</dbReference>
<sequence>MKRVCQDSLDTEAEAGLAEAKAELAAVKAKVEATENEVAATRKKLEGITTLLDLKNRALDEKWTELEANGSAARYGSIQAYVTMLKEEKADSKDVLARQERALAKLREEKATALRTFEAAINAVRDTKGRRVSGRKLVALENLNVPFKAEARRFTFDFVEIPEFQQVLEVCESALRQFLGGAADDGTNFSYPVISGASGCGKTRLGWEVCQRIVKEFSAAHPCVIFHEVAIPKSPPGESAEPKDLLAEVLVKGLLRRKDAKAVFYDLESVLQKIQADLDARVVLLQLDECSHNPELVQILARECRTLFRASVFASTKANPFFVTLSGVDDVPALEASFCKSFGIRVEAMGRLRHITAAFGGFPRFYEWLRNRLYRQSSELLLRDLRDAERCQLVDVDTLAPLFDSLLSTYAAIYPFELWERILGSQDKQDFFQPYSAQTRELARRAIRVVHSLAISGLEVSADCVVVQDAGRTFSLNFVATIGLFSLASRNRKVVVVIPPLAIAAFNLYSGALSDARMLSPSSYSWDTLQLLAMDTFRAQWNARFFAHGEHDVSVCELRPGVLQLGVEPFPVVRIDKELGGLVRLASPLQGNWDDDFSALNMSRGRKVHIDPGHAFLAAPNQPGLDGFIVGGGVAVLNQTKSVAAVAVEQSGISAADLNLLSRKMSDVADPFNFGNAVGTMVFDVFTNRTSNLQEDSAISTAGRAILLTTAENFKDVVGPVFAVEAASKRVVWDNLSRPALRTPWKIEDAAMAVLAAVGLTADPGGSAEIRVRQRLAAAAIRQDRYVLRNHEPITTWDKLSGIYQAGDGRWIQFHCNFQHHRDSVLGALGFDQAAFDTVERPQVEQAVAKCDSAEALEQRVAENGGCAAVVYSRIESEATVQSRAAQELALFEIEAIGKPGSRSVNEPLQCLDLTRILAGPMGARTLGDFGARVMRVASPHLAFLETAVLFTGHGKRSCHLDLTQQADRDTLEKDLLPKTDVVINAYRQRSLDKFGLSAEDLARRFPGIVVVELSAYSRAGPWAEKRGFDSLVQCFSGLAFQHSQALGRTMADAGSPPCHLPAQFLDYVTGYLASAAALSALEARRKDGRSRVVRLSLLQTAQWLKIFGEMPSDAGWSQAEDLPADKLEHGDLVDTRLASGEVLTTLRAPLDTMQLGSPPVALGTHPPTWG</sequence>
<evidence type="ECO:0000313" key="4">
    <source>
        <dbReference type="Proteomes" id="UP001642464"/>
    </source>
</evidence>
<keyword evidence="3" id="KW-0808">Transferase</keyword>
<name>A0ABP0JIW9_9DINO</name>
<proteinExistence type="inferred from homology"/>
<dbReference type="InterPro" id="IPR050509">
    <property type="entry name" value="CoA-transferase_III"/>
</dbReference>
<accession>A0ABP0JIW9</accession>
<dbReference type="Gene3D" id="3.40.50.10540">
    <property type="entry name" value="Crotonobetainyl-coa:carnitine coa-transferase, domain 1"/>
    <property type="match status" value="1"/>
</dbReference>
<dbReference type="PANTHER" id="PTHR48228:SF4">
    <property type="entry name" value="BLR3030 PROTEIN"/>
    <property type="match status" value="1"/>
</dbReference>
<evidence type="ECO:0000256" key="1">
    <source>
        <dbReference type="ARBA" id="ARBA00008383"/>
    </source>
</evidence>
<feature type="coiled-coil region" evidence="2">
    <location>
        <begin position="17"/>
        <end position="44"/>
    </location>
</feature>